<accession>A0ABR9X0K2</accession>
<dbReference type="Gene3D" id="2.60.120.200">
    <property type="match status" value="1"/>
</dbReference>
<dbReference type="CDD" id="cd08023">
    <property type="entry name" value="GH16_laminarinase_like"/>
    <property type="match status" value="1"/>
</dbReference>
<feature type="compositionally biased region" description="Basic and acidic residues" evidence="4">
    <location>
        <begin position="868"/>
        <end position="889"/>
    </location>
</feature>
<dbReference type="InterPro" id="IPR050557">
    <property type="entry name" value="RTX_toxin/Mannuronan_C5-epim"/>
</dbReference>
<dbReference type="SUPFAM" id="SSF49899">
    <property type="entry name" value="Concanavalin A-like lectins/glucanases"/>
    <property type="match status" value="1"/>
</dbReference>
<protein>
    <submittedName>
        <fullName evidence="6">Family 16 glycosylhydrolase</fullName>
    </submittedName>
</protein>
<keyword evidence="7" id="KW-1185">Reference proteome</keyword>
<comment type="subcellular location">
    <subcellularLocation>
        <location evidence="1">Secreted</location>
    </subcellularLocation>
</comment>
<dbReference type="PRINTS" id="PR00313">
    <property type="entry name" value="CABNDNGRPT"/>
</dbReference>
<feature type="domain" description="GH16" evidence="5">
    <location>
        <begin position="198"/>
        <end position="459"/>
    </location>
</feature>
<dbReference type="InterPro" id="IPR001343">
    <property type="entry name" value="Hemolysn_Ca-bd"/>
</dbReference>
<name>A0ABR9X0K2_9RHOB</name>
<evidence type="ECO:0000256" key="4">
    <source>
        <dbReference type="SAM" id="MobiDB-lite"/>
    </source>
</evidence>
<dbReference type="InterPro" id="IPR013320">
    <property type="entry name" value="ConA-like_dom_sf"/>
</dbReference>
<dbReference type="InterPro" id="IPR018511">
    <property type="entry name" value="Hemolysin-typ_Ca-bd_CS"/>
</dbReference>
<dbReference type="InterPro" id="IPR000757">
    <property type="entry name" value="Beta-glucanase-like"/>
</dbReference>
<comment type="caution">
    <text evidence="6">The sequence shown here is derived from an EMBL/GenBank/DDBJ whole genome shotgun (WGS) entry which is preliminary data.</text>
</comment>
<dbReference type="SUPFAM" id="SSF51120">
    <property type="entry name" value="beta-Roll"/>
    <property type="match status" value="5"/>
</dbReference>
<feature type="region of interest" description="Disordered" evidence="4">
    <location>
        <begin position="857"/>
        <end position="889"/>
    </location>
</feature>
<dbReference type="Pfam" id="PF00722">
    <property type="entry name" value="Glyco_hydro_16"/>
    <property type="match status" value="1"/>
</dbReference>
<dbReference type="PROSITE" id="PS51762">
    <property type="entry name" value="GH16_2"/>
    <property type="match status" value="1"/>
</dbReference>
<evidence type="ECO:0000256" key="1">
    <source>
        <dbReference type="ARBA" id="ARBA00004613"/>
    </source>
</evidence>
<dbReference type="RefSeq" id="WP_194134390.1">
    <property type="nucleotide sequence ID" value="NZ_JADFFK010000006.1"/>
</dbReference>
<evidence type="ECO:0000256" key="2">
    <source>
        <dbReference type="ARBA" id="ARBA00006865"/>
    </source>
</evidence>
<feature type="region of interest" description="Disordered" evidence="4">
    <location>
        <begin position="777"/>
        <end position="841"/>
    </location>
</feature>
<sequence>MTIVGTDDREWLRTEADGDTILALGGNDYLQNRHSGTTLVGGDGNDQYRLYDPDAEIVEEADGGHDTIWAWRSMTIPDNVEDLVFKAVSNWHAIRGNDLGNKIVAGKGTQSFSGGLGDDTITGGADADTFSIEAGHGHDVITDFEVGVDLLTIWMPEFASFSDILAASEDTDAGLVITLGEDQSVTLEGVQKGEISAEDFGLQELPLPEGYTMVLSFEDGFDDAGSLTSGAWNTLAQIGHPVTTVISRGNREHTYIDQAIYDEEGNMLVENPLSVKDGILTITAARTPEAAADQVATEWVSGKLDTYDTFKQTYGYFEVRAKVPEGQGFWPAFWLTNNDHSWPPEIDILEMMGEKTDVYRTAVHSAIWGTKVTASGNSLIPDASADFHVYGMLWTPQEITFTFDGHVMFSIPTPTNMHDEMAITLNLAVGGWTGGSTEETPDSGEFQIDYVRAYEIPGIEELPRNEDMSAFGDLESGVLNTSSSNQTALYDDVIYTATEDTPDLIVSEGETATLVGDAGNNLLTGNENGTTFNGWDGDDTIIASAGQDYLIGGDGNDVLDGGVGNDTQVGGTGDDTYIIRRGDGASAPARDLIIEAPDEGFDTIYFADLLPEDIRSYIDWARWHIVVQGEDGPEYFAVKMVQGLGGSDLGSYVERAVFADGTVWDLTAGLYLSADDENNVSSGSIHDDTLRGNGGDDTLVGMDGDDNMDGGEGTDILYGWNGNDYMFDSGSGDSDSLYGEAGNDTLVAGAGIDLLDGGEGDDSLVASHDGDILVGGAGNDTLRGQSAADTLDGGDGDDSLFAGGGDDLLDGGAGDDRLLGEAGNDTLRGGAGSDRLLGGPGEDVLFGDAGDDILEGEAGNDWLQGGAGDDKLYGGKGDDTLDGGPGRDRYEGGEGADLFVFRLHEIDRDTIVDFGAEDRLILQVEGELRDIAISDFKNKIFIEDSATGEIFTLIGNAATASDVELQFI</sequence>
<evidence type="ECO:0000313" key="7">
    <source>
        <dbReference type="Proteomes" id="UP000607796"/>
    </source>
</evidence>
<dbReference type="PANTHER" id="PTHR38340">
    <property type="entry name" value="S-LAYER PROTEIN"/>
    <property type="match status" value="1"/>
</dbReference>
<dbReference type="InterPro" id="IPR011049">
    <property type="entry name" value="Serralysin-like_metalloprot_C"/>
</dbReference>
<dbReference type="Proteomes" id="UP000607796">
    <property type="component" value="Unassembled WGS sequence"/>
</dbReference>
<evidence type="ECO:0000313" key="6">
    <source>
        <dbReference type="EMBL" id="MBE9637073.1"/>
    </source>
</evidence>
<proteinExistence type="inferred from homology"/>
<organism evidence="6 7">
    <name type="scientific">Salipiger mangrovisoli</name>
    <dbReference type="NCBI Taxonomy" id="2865933"/>
    <lineage>
        <taxon>Bacteria</taxon>
        <taxon>Pseudomonadati</taxon>
        <taxon>Pseudomonadota</taxon>
        <taxon>Alphaproteobacteria</taxon>
        <taxon>Rhodobacterales</taxon>
        <taxon>Roseobacteraceae</taxon>
        <taxon>Salipiger</taxon>
    </lineage>
</organism>
<reference evidence="6 7" key="1">
    <citation type="journal article" date="2021" name="Int. J. Syst. Evol. Microbiol.">
        <title>Salipiger mangrovisoli sp. nov., isolated from mangrove soil and the proposal for the reclassification of Paraphaeobacter pallidus as Salipiger pallidus comb. nov.</title>
        <authorList>
            <person name="Du J."/>
            <person name="Liu Y."/>
            <person name="Pei T."/>
            <person name="Deng M.R."/>
            <person name="Zhu H."/>
        </authorList>
    </citation>
    <scope>NUCLEOTIDE SEQUENCE [LARGE SCALE GENOMIC DNA]</scope>
    <source>
        <strain evidence="6 7">6D45A</strain>
    </source>
</reference>
<evidence type="ECO:0000256" key="3">
    <source>
        <dbReference type="ARBA" id="ARBA00022525"/>
    </source>
</evidence>
<gene>
    <name evidence="6" type="ORF">IQ782_09505</name>
</gene>
<dbReference type="PANTHER" id="PTHR38340:SF1">
    <property type="entry name" value="S-LAYER PROTEIN"/>
    <property type="match status" value="1"/>
</dbReference>
<dbReference type="Pfam" id="PF00353">
    <property type="entry name" value="HemolysinCabind"/>
    <property type="match status" value="8"/>
</dbReference>
<dbReference type="EMBL" id="JADFFK010000006">
    <property type="protein sequence ID" value="MBE9637073.1"/>
    <property type="molecule type" value="Genomic_DNA"/>
</dbReference>
<evidence type="ECO:0000259" key="5">
    <source>
        <dbReference type="PROSITE" id="PS51762"/>
    </source>
</evidence>
<dbReference type="Gene3D" id="2.150.10.10">
    <property type="entry name" value="Serralysin-like metalloprotease, C-terminal"/>
    <property type="match status" value="7"/>
</dbReference>
<comment type="similarity">
    <text evidence="2">Belongs to the glycosyl hydrolase 16 family.</text>
</comment>
<dbReference type="PROSITE" id="PS00330">
    <property type="entry name" value="HEMOLYSIN_CALCIUM"/>
    <property type="match status" value="4"/>
</dbReference>
<keyword evidence="3" id="KW-0964">Secreted</keyword>